<gene>
    <name evidence="1" type="ORF">IQ26_04615</name>
</gene>
<dbReference type="SUPFAM" id="SSF102712">
    <property type="entry name" value="JAB1/MPN domain"/>
    <property type="match status" value="1"/>
</dbReference>
<organism evidence="1 2">
    <name type="scientific">Mesorhizobium tianshanense</name>
    <dbReference type="NCBI Taxonomy" id="39844"/>
    <lineage>
        <taxon>Bacteria</taxon>
        <taxon>Pseudomonadati</taxon>
        <taxon>Pseudomonadota</taxon>
        <taxon>Alphaproteobacteria</taxon>
        <taxon>Hyphomicrobiales</taxon>
        <taxon>Phyllobacteriaceae</taxon>
        <taxon>Mesorhizobium</taxon>
    </lineage>
</organism>
<evidence type="ECO:0000313" key="1">
    <source>
        <dbReference type="EMBL" id="TWI31112.1"/>
    </source>
</evidence>
<dbReference type="RefSeq" id="WP_145720639.1">
    <property type="nucleotide sequence ID" value="NZ_BSPF01000064.1"/>
</dbReference>
<dbReference type="AlphaFoldDB" id="A0A562NFZ6"/>
<protein>
    <recommendedName>
        <fullName evidence="3">JAB domain-containing protein</fullName>
    </recommendedName>
</protein>
<proteinExistence type="predicted"/>
<accession>A0A562NFZ6</accession>
<evidence type="ECO:0008006" key="3">
    <source>
        <dbReference type="Google" id="ProtNLM"/>
    </source>
</evidence>
<dbReference type="Proteomes" id="UP000317122">
    <property type="component" value="Unassembled WGS sequence"/>
</dbReference>
<evidence type="ECO:0000313" key="2">
    <source>
        <dbReference type="Proteomes" id="UP000317122"/>
    </source>
</evidence>
<name>A0A562NFZ6_9HYPH</name>
<dbReference type="OrthoDB" id="3367557at2"/>
<sequence length="173" mass="19346">MASLIATLARSVFGPAPEILCEDAIWRLGIAELHRRTYGRRESGAFLLGSKGKARRIEEFVYYDDIDPHALDTGIIVIDGRCLGDLWVHCRKTGRDVVADVHVHPGGFGQSASDKANPVMAEIGHIAFILPNFAARATTPSGIGVYEYRGARQWRDRSRERPSPLHVGWWPWR</sequence>
<comment type="caution">
    <text evidence="1">The sequence shown here is derived from an EMBL/GenBank/DDBJ whole genome shotgun (WGS) entry which is preliminary data.</text>
</comment>
<keyword evidence="2" id="KW-1185">Reference proteome</keyword>
<reference evidence="1 2" key="1">
    <citation type="journal article" date="2015" name="Stand. Genomic Sci.">
        <title>Genomic Encyclopedia of Bacterial and Archaeal Type Strains, Phase III: the genomes of soil and plant-associated and newly described type strains.</title>
        <authorList>
            <person name="Whitman W.B."/>
            <person name="Woyke T."/>
            <person name="Klenk H.P."/>
            <person name="Zhou Y."/>
            <person name="Lilburn T.G."/>
            <person name="Beck B.J."/>
            <person name="De Vos P."/>
            <person name="Vandamme P."/>
            <person name="Eisen J.A."/>
            <person name="Garrity G."/>
            <person name="Hugenholtz P."/>
            <person name="Kyrpides N.C."/>
        </authorList>
    </citation>
    <scope>NUCLEOTIDE SEQUENCE [LARGE SCALE GENOMIC DNA]</scope>
    <source>
        <strain evidence="1 2">CGMCC 1.2546</strain>
    </source>
</reference>
<dbReference type="EMBL" id="VLKT01000031">
    <property type="protein sequence ID" value="TWI31112.1"/>
    <property type="molecule type" value="Genomic_DNA"/>
</dbReference>